<accession>A0A3N2BBN9</accession>
<dbReference type="Proteomes" id="UP000280668">
    <property type="component" value="Unassembled WGS sequence"/>
</dbReference>
<dbReference type="InterPro" id="IPR001750">
    <property type="entry name" value="ND/Mrp_TM"/>
</dbReference>
<feature type="transmembrane region" description="Helical" evidence="9">
    <location>
        <begin position="31"/>
        <end position="51"/>
    </location>
</feature>
<feature type="region of interest" description="Disordered" evidence="8">
    <location>
        <begin position="509"/>
        <end position="531"/>
    </location>
</feature>
<dbReference type="OrthoDB" id="9768329at2"/>
<evidence type="ECO:0000256" key="9">
    <source>
        <dbReference type="SAM" id="Phobius"/>
    </source>
</evidence>
<feature type="transmembrane region" description="Helical" evidence="9">
    <location>
        <begin position="274"/>
        <end position="292"/>
    </location>
</feature>
<dbReference type="NCBIfam" id="NF009308">
    <property type="entry name" value="PRK12665.1"/>
    <property type="match status" value="1"/>
</dbReference>
<gene>
    <name evidence="11" type="ORF">EDD31_1039</name>
</gene>
<sequence length="531" mass="55377">MNWLVAVPVALPLVGAGLALAFARSPKVQRLVSLATLSLSLAAAVMLLVYVDSGPVVMDVGGWAAPVGITLVADRLSALMLVTSLVVSLAVMLYSLAQGFADGDDGAPVAIYHPTFLVLSAGVSTAFISGDLFHLYVGFEVLLTASFVLITLGGTRERIRAGTIYVIVSMTSSMIFVIAIAATYAATGTVNLAQLAQRLPELDPGIQLVLQLLLILGFAIKAAIFPLSAWLPDSYPTAPAPVTAVFAGLLTKVGIYAIIRTQTLLFPEGRLDDLLMVVAVATMLVGILGAVAQVDIKRMLSFTLVSHMGFMLWGIAMTSSAGLSAAIVYAVHHILAQTTLFLVAGLIERRGGTTSLLQLGSLARLSPLLAVLFFLPAFNLAGIPPFTGFLGKAGLLQAGAEHGGLLSYGLIAAGLITSLLTLYVVAKAWNMAFWQEAPEELVPSVPESGRTMTVLPRAMVAPAAGLVAVMLALVVIAGPLFTYTDAAATDLRARTPYVDAVLPDGVRGTGDSHVITESESAQDALDPGEDE</sequence>
<comment type="subcellular location">
    <subcellularLocation>
        <location evidence="1">Cell membrane</location>
        <topology evidence="1">Multi-pass membrane protein</topology>
    </subcellularLocation>
    <subcellularLocation>
        <location evidence="7">Membrane</location>
        <topology evidence="7">Multi-pass membrane protein</topology>
    </subcellularLocation>
</comment>
<evidence type="ECO:0000256" key="4">
    <source>
        <dbReference type="ARBA" id="ARBA00022692"/>
    </source>
</evidence>
<dbReference type="GO" id="GO:0005886">
    <property type="term" value="C:plasma membrane"/>
    <property type="evidence" value="ECO:0007669"/>
    <property type="project" value="UniProtKB-SubCell"/>
</dbReference>
<dbReference type="PANTHER" id="PTHR42703">
    <property type="entry name" value="NADH DEHYDROGENASE"/>
    <property type="match status" value="1"/>
</dbReference>
<dbReference type="GO" id="GO:0008137">
    <property type="term" value="F:NADH dehydrogenase (ubiquinone) activity"/>
    <property type="evidence" value="ECO:0007669"/>
    <property type="project" value="InterPro"/>
</dbReference>
<evidence type="ECO:0000256" key="8">
    <source>
        <dbReference type="SAM" id="MobiDB-lite"/>
    </source>
</evidence>
<proteinExistence type="inferred from homology"/>
<feature type="transmembrane region" description="Helical" evidence="9">
    <location>
        <begin position="164"/>
        <end position="186"/>
    </location>
</feature>
<dbReference type="PRINTS" id="PR01437">
    <property type="entry name" value="NUOXDRDTASE4"/>
</dbReference>
<organism evidence="11 12">
    <name type="scientific">Bogoriella caseilytica</name>
    <dbReference type="NCBI Taxonomy" id="56055"/>
    <lineage>
        <taxon>Bacteria</taxon>
        <taxon>Bacillati</taxon>
        <taxon>Actinomycetota</taxon>
        <taxon>Actinomycetes</taxon>
        <taxon>Micrococcales</taxon>
        <taxon>Bogoriellaceae</taxon>
        <taxon>Bogoriella</taxon>
    </lineage>
</organism>
<name>A0A3N2BBN9_9MICO</name>
<feature type="transmembrane region" description="Helical" evidence="9">
    <location>
        <begin position="206"/>
        <end position="231"/>
    </location>
</feature>
<comment type="similarity">
    <text evidence="2">Belongs to the CPA3 antiporters (TC 2.A.63) subunit D family.</text>
</comment>
<evidence type="ECO:0000256" key="5">
    <source>
        <dbReference type="ARBA" id="ARBA00022989"/>
    </source>
</evidence>
<dbReference type="RefSeq" id="WP_123303213.1">
    <property type="nucleotide sequence ID" value="NZ_RKHK01000001.1"/>
</dbReference>
<evidence type="ECO:0000256" key="7">
    <source>
        <dbReference type="RuleBase" id="RU000320"/>
    </source>
</evidence>
<feature type="transmembrane region" description="Helical" evidence="9">
    <location>
        <begin position="299"/>
        <end position="317"/>
    </location>
</feature>
<feature type="transmembrane region" description="Helical" evidence="9">
    <location>
        <begin position="109"/>
        <end position="127"/>
    </location>
</feature>
<evidence type="ECO:0000256" key="3">
    <source>
        <dbReference type="ARBA" id="ARBA00022475"/>
    </source>
</evidence>
<dbReference type="AlphaFoldDB" id="A0A3N2BBN9"/>
<evidence type="ECO:0000256" key="2">
    <source>
        <dbReference type="ARBA" id="ARBA00005346"/>
    </source>
</evidence>
<feature type="domain" description="NADH:quinone oxidoreductase/Mrp antiporter transmembrane" evidence="10">
    <location>
        <begin position="129"/>
        <end position="420"/>
    </location>
</feature>
<feature type="transmembrane region" description="Helical" evidence="9">
    <location>
        <begin position="323"/>
        <end position="347"/>
    </location>
</feature>
<evidence type="ECO:0000259" key="10">
    <source>
        <dbReference type="Pfam" id="PF00361"/>
    </source>
</evidence>
<feature type="transmembrane region" description="Helical" evidence="9">
    <location>
        <begin position="460"/>
        <end position="481"/>
    </location>
</feature>
<reference evidence="11 12" key="1">
    <citation type="submission" date="2018-11" db="EMBL/GenBank/DDBJ databases">
        <title>Sequencing the genomes of 1000 actinobacteria strains.</title>
        <authorList>
            <person name="Klenk H.-P."/>
        </authorList>
    </citation>
    <scope>NUCLEOTIDE SEQUENCE [LARGE SCALE GENOMIC DNA]</scope>
    <source>
        <strain evidence="11 12">DSM 11294</strain>
    </source>
</reference>
<feature type="transmembrane region" description="Helical" evidence="9">
    <location>
        <begin position="238"/>
        <end position="259"/>
    </location>
</feature>
<dbReference type="InterPro" id="IPR003918">
    <property type="entry name" value="NADH_UbQ_OxRdtase"/>
</dbReference>
<feature type="transmembrane region" description="Helical" evidence="9">
    <location>
        <begin position="79"/>
        <end position="97"/>
    </location>
</feature>
<protein>
    <submittedName>
        <fullName evidence="11">Multisubunit sodium/proton antiporter MrpD subunit</fullName>
    </submittedName>
</protein>
<keyword evidence="12" id="KW-1185">Reference proteome</keyword>
<evidence type="ECO:0000256" key="6">
    <source>
        <dbReference type="ARBA" id="ARBA00023136"/>
    </source>
</evidence>
<keyword evidence="5 9" id="KW-1133">Transmembrane helix</keyword>
<evidence type="ECO:0000313" key="11">
    <source>
        <dbReference type="EMBL" id="ROR72681.1"/>
    </source>
</evidence>
<feature type="transmembrane region" description="Helical" evidence="9">
    <location>
        <begin position="133"/>
        <end position="152"/>
    </location>
</feature>
<keyword evidence="6 9" id="KW-0472">Membrane</keyword>
<dbReference type="GO" id="GO:0042773">
    <property type="term" value="P:ATP synthesis coupled electron transport"/>
    <property type="evidence" value="ECO:0007669"/>
    <property type="project" value="InterPro"/>
</dbReference>
<dbReference type="InterPro" id="IPR050586">
    <property type="entry name" value="CPA3_Na-H_Antiporter_D"/>
</dbReference>
<comment type="caution">
    <text evidence="11">The sequence shown here is derived from an EMBL/GenBank/DDBJ whole genome shotgun (WGS) entry which is preliminary data.</text>
</comment>
<dbReference type="Pfam" id="PF00361">
    <property type="entry name" value="Proton_antipo_M"/>
    <property type="match status" value="1"/>
</dbReference>
<evidence type="ECO:0000256" key="1">
    <source>
        <dbReference type="ARBA" id="ARBA00004651"/>
    </source>
</evidence>
<keyword evidence="4 7" id="KW-0812">Transmembrane</keyword>
<evidence type="ECO:0000313" key="12">
    <source>
        <dbReference type="Proteomes" id="UP000280668"/>
    </source>
</evidence>
<dbReference type="PANTHER" id="PTHR42703:SF1">
    <property type="entry name" value="NA(+)_H(+) ANTIPORTER SUBUNIT D1"/>
    <property type="match status" value="1"/>
</dbReference>
<feature type="transmembrane region" description="Helical" evidence="9">
    <location>
        <begin position="368"/>
        <end position="386"/>
    </location>
</feature>
<dbReference type="EMBL" id="RKHK01000001">
    <property type="protein sequence ID" value="ROR72681.1"/>
    <property type="molecule type" value="Genomic_DNA"/>
</dbReference>
<feature type="transmembrane region" description="Helical" evidence="9">
    <location>
        <begin position="406"/>
        <end position="426"/>
    </location>
</feature>
<keyword evidence="3" id="KW-1003">Cell membrane</keyword>